<dbReference type="OrthoDB" id="10507586at2759"/>
<name>A0A9W7GA90_9STRA</name>
<feature type="region of interest" description="Disordered" evidence="1">
    <location>
        <begin position="199"/>
        <end position="267"/>
    </location>
</feature>
<feature type="region of interest" description="Disordered" evidence="1">
    <location>
        <begin position="1"/>
        <end position="29"/>
    </location>
</feature>
<dbReference type="AlphaFoldDB" id="A0A9W7GA90"/>
<evidence type="ECO:0000256" key="1">
    <source>
        <dbReference type="SAM" id="MobiDB-lite"/>
    </source>
</evidence>
<proteinExistence type="predicted"/>
<protein>
    <submittedName>
        <fullName evidence="2">Uncharacterized protein</fullName>
    </submittedName>
</protein>
<comment type="caution">
    <text evidence="2">The sequence shown here is derived from an EMBL/GenBank/DDBJ whole genome shotgun (WGS) entry which is preliminary data.</text>
</comment>
<feature type="compositionally biased region" description="Polar residues" evidence="1">
    <location>
        <begin position="499"/>
        <end position="510"/>
    </location>
</feature>
<reference evidence="3" key="1">
    <citation type="journal article" date="2023" name="Commun. Biol.">
        <title>Genome analysis of Parmales, the sister group of diatoms, reveals the evolutionary specialization of diatoms from phago-mixotrophs to photoautotrophs.</title>
        <authorList>
            <person name="Ban H."/>
            <person name="Sato S."/>
            <person name="Yoshikawa S."/>
            <person name="Yamada K."/>
            <person name="Nakamura Y."/>
            <person name="Ichinomiya M."/>
            <person name="Sato N."/>
            <person name="Blanc-Mathieu R."/>
            <person name="Endo H."/>
            <person name="Kuwata A."/>
            <person name="Ogata H."/>
        </authorList>
    </citation>
    <scope>NUCLEOTIDE SEQUENCE [LARGE SCALE GENOMIC DNA]</scope>
</reference>
<organism evidence="2 3">
    <name type="scientific">Triparma columacea</name>
    <dbReference type="NCBI Taxonomy" id="722753"/>
    <lineage>
        <taxon>Eukaryota</taxon>
        <taxon>Sar</taxon>
        <taxon>Stramenopiles</taxon>
        <taxon>Ochrophyta</taxon>
        <taxon>Bolidophyceae</taxon>
        <taxon>Parmales</taxon>
        <taxon>Triparmaceae</taxon>
        <taxon>Triparma</taxon>
    </lineage>
</organism>
<keyword evidence="3" id="KW-1185">Reference proteome</keyword>
<dbReference type="Proteomes" id="UP001165065">
    <property type="component" value="Unassembled WGS sequence"/>
</dbReference>
<accession>A0A9W7GA90</accession>
<feature type="compositionally biased region" description="Polar residues" evidence="1">
    <location>
        <begin position="240"/>
        <end position="267"/>
    </location>
</feature>
<sequence>MASSSPSFDRPPPPPVPTQSTSTPLTTLSHVRTSIKSPALQTLSTSSSFSQHNVTIRSLPSDPVSQLLVDNVAVTHINSQTVVSLEDVKVSKSVRAMTSLRGMRKSIRGKTKSLRSMISGVGEEGASESSPSGVSTISETSPMSPPSTGPEQPTKVIKLKFADATYFEFCPIPPSSITTCYNTLKKQIGSYRRMVSASSMDIETRDGTDEEGGTEGRTMNTAMGNITSEERQSAADRQSEASMKLSSRQSAADRQSEASMKLSSLLSQKGTLSPEDALEVKRLMLAKVNHTSSSTSPNPDLDPTSSPILPRTNLISIEDALSQHHGPNNFSHQSSNLEAMLDAKILATSISLPSRATSTTMSTTFTSFSTTSLSITDSTTGRPPSQPMPPLAEAAIQNHMKLDRLLSSKDLTGEQADEAKKRMLFHKQYESSAISSEIMAPEETTAPVSTTVIPIEAAIERAQKLSKSQSSSFHLRNSADEDELLVEQNLEAALDRRVVSTNISSPSPAVTQKKKPL</sequence>
<gene>
    <name evidence="2" type="ORF">TrCOL_g13046</name>
</gene>
<feature type="region of interest" description="Disordered" evidence="1">
    <location>
        <begin position="121"/>
        <end position="152"/>
    </location>
</feature>
<feature type="compositionally biased region" description="Low complexity" evidence="1">
    <location>
        <begin position="18"/>
        <end position="29"/>
    </location>
</feature>
<evidence type="ECO:0000313" key="2">
    <source>
        <dbReference type="EMBL" id="GMI38883.1"/>
    </source>
</evidence>
<feature type="region of interest" description="Disordered" evidence="1">
    <location>
        <begin position="496"/>
        <end position="517"/>
    </location>
</feature>
<evidence type="ECO:0000313" key="3">
    <source>
        <dbReference type="Proteomes" id="UP001165065"/>
    </source>
</evidence>
<dbReference type="EMBL" id="BRYA01001096">
    <property type="protein sequence ID" value="GMI38883.1"/>
    <property type="molecule type" value="Genomic_DNA"/>
</dbReference>
<feature type="compositionally biased region" description="Basic and acidic residues" evidence="1">
    <location>
        <begin position="228"/>
        <end position="239"/>
    </location>
</feature>